<evidence type="ECO:0000313" key="3">
    <source>
        <dbReference type="Proteomes" id="UP000320359"/>
    </source>
</evidence>
<name>A0A552X3D9_9GAMM</name>
<feature type="transmembrane region" description="Helical" evidence="1">
    <location>
        <begin position="9"/>
        <end position="31"/>
    </location>
</feature>
<gene>
    <name evidence="2" type="ORF">FM042_01410</name>
</gene>
<reference evidence="2 3" key="1">
    <citation type="submission" date="2019-07" db="EMBL/GenBank/DDBJ databases">
        <authorList>
            <person name="Yang M."/>
            <person name="Zhao D."/>
            <person name="Xiang H."/>
        </authorList>
    </citation>
    <scope>NUCLEOTIDE SEQUENCE [LARGE SCALE GENOMIC DNA]</scope>
    <source>
        <strain evidence="2 3">IM1326</strain>
    </source>
</reference>
<dbReference type="Pfam" id="PF11739">
    <property type="entry name" value="YdbH-like"/>
    <property type="match status" value="1"/>
</dbReference>
<keyword evidence="1" id="KW-0472">Membrane</keyword>
<keyword evidence="1" id="KW-1133">Transmembrane helix</keyword>
<dbReference type="RefSeq" id="WP_143233973.1">
    <property type="nucleotide sequence ID" value="NZ_VJWL01000001.1"/>
</dbReference>
<protein>
    <submittedName>
        <fullName evidence="2">Uncharacterized protein</fullName>
    </submittedName>
</protein>
<dbReference type="InterPro" id="IPR021730">
    <property type="entry name" value="YdbH"/>
</dbReference>
<evidence type="ECO:0000256" key="1">
    <source>
        <dbReference type="SAM" id="Phobius"/>
    </source>
</evidence>
<dbReference type="OrthoDB" id="9759996at2"/>
<organism evidence="2 3">
    <name type="scientific">Aliidiomarina halalkaliphila</name>
    <dbReference type="NCBI Taxonomy" id="2593535"/>
    <lineage>
        <taxon>Bacteria</taxon>
        <taxon>Pseudomonadati</taxon>
        <taxon>Pseudomonadota</taxon>
        <taxon>Gammaproteobacteria</taxon>
        <taxon>Alteromonadales</taxon>
        <taxon>Idiomarinaceae</taxon>
        <taxon>Aliidiomarina</taxon>
    </lineage>
</organism>
<comment type="caution">
    <text evidence="2">The sequence shown here is derived from an EMBL/GenBank/DDBJ whole genome shotgun (WGS) entry which is preliminary data.</text>
</comment>
<accession>A0A552X3D9</accession>
<sequence>MAARVLFPFVVRGIFILCILALIALVGLWSLRSWVYQQLEDAGIHSVQYQIERIGVRHIQLADISLVYTDADLSIPVTAEQIQLHWSWTRDRLTPVPHLLSLDVQHPHITLPSALFAGSEQTPPDTVAAALPDVLQDKNWMQPLQQISDRLDHFDGAHFKHTQITLLPDNSSDTLFHLYMSVTLERVDASSLQIDLHVPEQTHLPALNSSHVIRWHWHQDKDAMVNSKHRVTVYHLTHSFQGHIQLDAYYAHERDGALDSLDFQVQSALNAAPLQYAMAAFAARYSQITPLNASIQALPTQANSELIVASQGNIRAQSALAQWPMALHGELALTLTNSPVGTFAVETQIDPALAKNDSANSELRGDIVITQPSQKPLTLAQLRQKWHWFAETVPPFLPTTDPEVREEHIQLPNVMQANWRLHWSHQQQQWTGLLQASGTDSMRLTIPDYASSTVDLKAQAVLTEEQLDDVRLDLSGLLFDLDYLRLQENLHWSFPELAWTFVLSNNAPIQLSNALSEPSQWQGRFHTHSQVLANSPHELSMELPFQITLNPHSEPEPDSTPEGFRIDEVGIALRWRQARMDIDESFSVRSPQLELDGVIQPHDSQWQLRLTKPLRLDGEFVYTTDAEHALRTQFQFQYQSDAILWGEQGIVTEGRSELNLPHLVYEPLIPQQWRWQADTRFASDPLRITLERGELTSSHGLRLHHQGVIDPSSLVIDWNITDIFFIAGNPIARAWGEWPELLQLQRGRLAVSGRLTDDFSAHQPSWLVESSIQFMDAVGIYDTTSFGGLNGDIQLRIEPEQIHAHSPNLRVLRINQGIDFGPFLLRGGYQASYQQLEAMASADNILPHGTVTIDESALGLFGGIARVQSGTYELSGNPFILPIELHELDLNQLLTQYPAPDLTGTGRFSGMLPLHFSEQGISIHRGTVAAIPPGGVLNYRSERATAIGRTNPAMRILTDAFDHFEYEHLDGEVMYQEDGALELVLRLRGQNPQLPGSRPIHLNLSLQENLPALITGLQLSNRVNEIIHQRVQQKFLETVR</sequence>
<proteinExistence type="predicted"/>
<dbReference type="Proteomes" id="UP000320359">
    <property type="component" value="Unassembled WGS sequence"/>
</dbReference>
<keyword evidence="1" id="KW-0812">Transmembrane</keyword>
<evidence type="ECO:0000313" key="2">
    <source>
        <dbReference type="EMBL" id="TRW49551.1"/>
    </source>
</evidence>
<keyword evidence="3" id="KW-1185">Reference proteome</keyword>
<dbReference type="AlphaFoldDB" id="A0A552X3D9"/>
<dbReference type="EMBL" id="VJWL01000001">
    <property type="protein sequence ID" value="TRW49551.1"/>
    <property type="molecule type" value="Genomic_DNA"/>
</dbReference>